<dbReference type="CTD" id="36609"/>
<dbReference type="Proteomes" id="UP000504635">
    <property type="component" value="Unplaced"/>
</dbReference>
<feature type="domain" description="C2H2-type" evidence="8">
    <location>
        <begin position="706"/>
        <end position="734"/>
    </location>
</feature>
<feature type="domain" description="C2H2-type" evidence="8">
    <location>
        <begin position="159"/>
        <end position="186"/>
    </location>
</feature>
<evidence type="ECO:0000313" key="9">
    <source>
        <dbReference type="Proteomes" id="UP000504635"/>
    </source>
</evidence>
<evidence type="ECO:0000256" key="6">
    <source>
        <dbReference type="ARBA" id="ARBA00023242"/>
    </source>
</evidence>
<dbReference type="GO" id="GO:0001228">
    <property type="term" value="F:DNA-binding transcription activator activity, RNA polymerase II-specific"/>
    <property type="evidence" value="ECO:0007669"/>
    <property type="project" value="TreeGrafter"/>
</dbReference>
<feature type="domain" description="C2H2-type" evidence="8">
    <location>
        <begin position="676"/>
        <end position="698"/>
    </location>
</feature>
<evidence type="ECO:0000259" key="8">
    <source>
        <dbReference type="PROSITE" id="PS50157"/>
    </source>
</evidence>
<evidence type="ECO:0000256" key="1">
    <source>
        <dbReference type="ARBA" id="ARBA00004123"/>
    </source>
</evidence>
<dbReference type="FunFam" id="3.30.160.60:FF:000483">
    <property type="entry name" value="Zinc finger protein 423"/>
    <property type="match status" value="1"/>
</dbReference>
<dbReference type="Pfam" id="PF00096">
    <property type="entry name" value="zf-C2H2"/>
    <property type="match status" value="3"/>
</dbReference>
<dbReference type="PANTHER" id="PTHR24376">
    <property type="entry name" value="ZINC FINGER PROTEIN"/>
    <property type="match status" value="1"/>
</dbReference>
<dbReference type="InterPro" id="IPR036236">
    <property type="entry name" value="Znf_C2H2_sf"/>
</dbReference>
<keyword evidence="3" id="KW-0677">Repeat</keyword>
<dbReference type="InParanoid" id="A0A6J2XBF0"/>
<feature type="domain" description="C2H2-type" evidence="8">
    <location>
        <begin position="546"/>
        <end position="568"/>
    </location>
</feature>
<feature type="domain" description="C2H2-type" evidence="8">
    <location>
        <begin position="421"/>
        <end position="449"/>
    </location>
</feature>
<dbReference type="OrthoDB" id="10014897at2759"/>
<dbReference type="SMART" id="SM00355">
    <property type="entry name" value="ZnF_C2H2"/>
    <property type="match status" value="16"/>
</dbReference>
<evidence type="ECO:0000256" key="7">
    <source>
        <dbReference type="PROSITE-ProRule" id="PRU00042"/>
    </source>
</evidence>
<dbReference type="RefSeq" id="XP_030748260.1">
    <property type="nucleotide sequence ID" value="XM_030892400.1"/>
</dbReference>
<comment type="subcellular location">
    <subcellularLocation>
        <location evidence="1">Nucleus</location>
    </subcellularLocation>
</comment>
<dbReference type="GeneID" id="115876582"/>
<evidence type="ECO:0000256" key="5">
    <source>
        <dbReference type="ARBA" id="ARBA00022833"/>
    </source>
</evidence>
<proteinExistence type="predicted"/>
<evidence type="ECO:0000256" key="3">
    <source>
        <dbReference type="ARBA" id="ARBA00022737"/>
    </source>
</evidence>
<keyword evidence="2" id="KW-0479">Metal-binding</keyword>
<dbReference type="Gene3D" id="3.30.160.60">
    <property type="entry name" value="Classic Zinc Finger"/>
    <property type="match status" value="5"/>
</dbReference>
<evidence type="ECO:0000256" key="4">
    <source>
        <dbReference type="ARBA" id="ARBA00022771"/>
    </source>
</evidence>
<evidence type="ECO:0000313" key="10">
    <source>
        <dbReference type="RefSeq" id="XP_030748260.1"/>
    </source>
</evidence>
<keyword evidence="5" id="KW-0862">Zinc</keyword>
<keyword evidence="4 7" id="KW-0863">Zinc-finger</keyword>
<dbReference type="GO" id="GO:0005634">
    <property type="term" value="C:nucleus"/>
    <property type="evidence" value="ECO:0007669"/>
    <property type="project" value="UniProtKB-SubCell"/>
</dbReference>
<gene>
    <name evidence="10" type="primary">LOC115876582</name>
</gene>
<dbReference type="PROSITE" id="PS50157">
    <property type="entry name" value="ZINC_FINGER_C2H2_2"/>
    <property type="match status" value="9"/>
</dbReference>
<feature type="domain" description="C2H2-type" evidence="8">
    <location>
        <begin position="392"/>
        <end position="416"/>
    </location>
</feature>
<organism evidence="9 10">
    <name type="scientific">Sitophilus oryzae</name>
    <name type="common">Rice weevil</name>
    <name type="synonym">Curculio oryzae</name>
    <dbReference type="NCBI Taxonomy" id="7048"/>
    <lineage>
        <taxon>Eukaryota</taxon>
        <taxon>Metazoa</taxon>
        <taxon>Ecdysozoa</taxon>
        <taxon>Arthropoda</taxon>
        <taxon>Hexapoda</taxon>
        <taxon>Insecta</taxon>
        <taxon>Pterygota</taxon>
        <taxon>Neoptera</taxon>
        <taxon>Endopterygota</taxon>
        <taxon>Coleoptera</taxon>
        <taxon>Polyphaga</taxon>
        <taxon>Cucujiformia</taxon>
        <taxon>Curculionidae</taxon>
        <taxon>Dryophthorinae</taxon>
        <taxon>Sitophilus</taxon>
    </lineage>
</organism>
<keyword evidence="6" id="KW-0539">Nucleus</keyword>
<dbReference type="PANTHER" id="PTHR24376:SF84">
    <property type="entry name" value="ZINC FINGER PROTEIN 521"/>
    <property type="match status" value="1"/>
</dbReference>
<dbReference type="GO" id="GO:0008270">
    <property type="term" value="F:zinc ion binding"/>
    <property type="evidence" value="ECO:0007669"/>
    <property type="project" value="UniProtKB-KW"/>
</dbReference>
<keyword evidence="9" id="KW-1185">Reference proteome</keyword>
<feature type="domain" description="C2H2-type" evidence="8">
    <location>
        <begin position="131"/>
        <end position="158"/>
    </location>
</feature>
<feature type="domain" description="C2H2-type" evidence="8">
    <location>
        <begin position="735"/>
        <end position="757"/>
    </location>
</feature>
<dbReference type="SUPFAM" id="SSF57667">
    <property type="entry name" value="beta-beta-alpha zinc fingers"/>
    <property type="match status" value="6"/>
</dbReference>
<dbReference type="AlphaFoldDB" id="A0A6J2XBF0"/>
<reference evidence="10" key="1">
    <citation type="submission" date="2025-08" db="UniProtKB">
        <authorList>
            <consortium name="RefSeq"/>
        </authorList>
    </citation>
    <scope>IDENTIFICATION</scope>
    <source>
        <tissue evidence="10">Gonads</tissue>
    </source>
</reference>
<evidence type="ECO:0000256" key="2">
    <source>
        <dbReference type="ARBA" id="ARBA00022723"/>
    </source>
</evidence>
<name>A0A6J2XBF0_SITOR</name>
<feature type="domain" description="C2H2-type" evidence="8">
    <location>
        <begin position="187"/>
        <end position="214"/>
    </location>
</feature>
<sequence>MLASRFPDPFQNGSIATLYSGIHTTRKHVFRDIKQIEISEKYKKMKMLFKGHSTRLEMVIEKIHSHKEVTYQDSEIIRNGFENNSILPEISDSPTSLSFSDTEEEKDCDEITKGMDFESSISENSHSISKFLCKYCPREFKHKRSRDRHIKLHTGDKKYKCLQCESAFARSDHLKIHLKTHEIKKQYNCHRCGKGYNTASALSFHKQIHKKEMEGTIESSSVSSCESSAKNTNTEINYFPIRHPEDLGESMKIKTICVYCFRWFSSIDVMQEHVQLCHRNLSNSIKIKNEIPSPEDIRDIKLKDIFFEAEQDDLTQSKKDMHLFNGEESQKTFICACCYERLPSFKSFLFHMESHVPSSKLESCLQCGEDLGSSLSLSSHLFKHSMLPLNNYVCCCHCNKFFENSEALQTHLSQDHVVTVYKCSICDQLFENIGDMKVHLHVAHVSNEVHYECNLCSNSNVFHDKTSAELHFSKHHSDKLCVQPHNDLVLYSSFSSCENGLIGKDKSLDERGPSSFQCIYCKEYCKTKNDLQLHLRSHRISDKSRHKCNICDEVFASSTDLANHKLMHCKIIDGNICVQCKTILVDEQAFFKHQVKHNDASKPPTKLNLILPSICIICGQTLQSDKEIELHAKFHLKFLTDQSATPASSSPYSEKNVLSNDRCTETSISIDPSFELQCYLCKKSFSSKENLQVHLIEHNFFGINQFSCYVCSSVFTGAGGLQTHLFEHNLTEKPYQCTQCSAGFFFRAELDNHRYLHNFRVQFNYFTSNT</sequence>
<dbReference type="KEGG" id="soy:115876582"/>
<protein>
    <submittedName>
        <fullName evidence="10">Zinc finger protein 423 homolog</fullName>
    </submittedName>
</protein>
<dbReference type="PROSITE" id="PS00028">
    <property type="entry name" value="ZINC_FINGER_C2H2_1"/>
    <property type="match status" value="11"/>
</dbReference>
<accession>A0A6J2XBF0</accession>
<dbReference type="GO" id="GO:0000978">
    <property type="term" value="F:RNA polymerase II cis-regulatory region sequence-specific DNA binding"/>
    <property type="evidence" value="ECO:0007669"/>
    <property type="project" value="TreeGrafter"/>
</dbReference>
<dbReference type="FunCoup" id="A0A6J2XBF0">
    <property type="interactions" value="441"/>
</dbReference>
<dbReference type="InterPro" id="IPR013087">
    <property type="entry name" value="Znf_C2H2_type"/>
</dbReference>